<keyword evidence="8" id="KW-1185">Reference proteome</keyword>
<dbReference type="GO" id="GO:0017000">
    <property type="term" value="P:antibiotic biosynthetic process"/>
    <property type="evidence" value="ECO:0007669"/>
    <property type="project" value="UniProtKB-KW"/>
</dbReference>
<proteinExistence type="inferred from homology"/>
<evidence type="ECO:0000256" key="2">
    <source>
        <dbReference type="ARBA" id="ARBA00022676"/>
    </source>
</evidence>
<dbReference type="EMBL" id="RFFG01000030">
    <property type="protein sequence ID" value="RMI42825.1"/>
    <property type="molecule type" value="Genomic_DNA"/>
</dbReference>
<keyword evidence="4" id="KW-0045">Antibiotic biosynthesis</keyword>
<dbReference type="InterPro" id="IPR002213">
    <property type="entry name" value="UDP_glucos_trans"/>
</dbReference>
<comment type="similarity">
    <text evidence="1">Belongs to the glycosyltransferase 28 family.</text>
</comment>
<dbReference type="InterPro" id="IPR010610">
    <property type="entry name" value="EryCIII-like_C"/>
</dbReference>
<dbReference type="AlphaFoldDB" id="A0A3M2M2W6"/>
<evidence type="ECO:0000256" key="3">
    <source>
        <dbReference type="ARBA" id="ARBA00022679"/>
    </source>
</evidence>
<dbReference type="NCBIfam" id="TIGR04516">
    <property type="entry name" value="glycosyl_450act"/>
    <property type="match status" value="1"/>
</dbReference>
<dbReference type="GO" id="GO:0008194">
    <property type="term" value="F:UDP-glycosyltransferase activity"/>
    <property type="evidence" value="ECO:0007669"/>
    <property type="project" value="InterPro"/>
</dbReference>
<dbReference type="FunFam" id="3.40.50.2000:FF:000072">
    <property type="entry name" value="Glycosyl transferase"/>
    <property type="match status" value="1"/>
</dbReference>
<dbReference type="InterPro" id="IPR030953">
    <property type="entry name" value="Glycosyl_450act"/>
</dbReference>
<evidence type="ECO:0000256" key="4">
    <source>
        <dbReference type="ARBA" id="ARBA00023194"/>
    </source>
</evidence>
<dbReference type="RefSeq" id="WP_122195647.1">
    <property type="nucleotide sequence ID" value="NZ_JBHSKC010000019.1"/>
</dbReference>
<dbReference type="GO" id="GO:0016758">
    <property type="term" value="F:hexosyltransferase activity"/>
    <property type="evidence" value="ECO:0007669"/>
    <property type="project" value="UniProtKB-ARBA"/>
</dbReference>
<keyword evidence="3 7" id="KW-0808">Transferase</keyword>
<evidence type="ECO:0000259" key="6">
    <source>
        <dbReference type="Pfam" id="PF21036"/>
    </source>
</evidence>
<dbReference type="InterPro" id="IPR050426">
    <property type="entry name" value="Glycosyltransferase_28"/>
</dbReference>
<evidence type="ECO:0000313" key="7">
    <source>
        <dbReference type="EMBL" id="RMI42825.1"/>
    </source>
</evidence>
<gene>
    <name evidence="7" type="ORF">EBO15_18495</name>
</gene>
<evidence type="ECO:0000313" key="8">
    <source>
        <dbReference type="Proteomes" id="UP000282674"/>
    </source>
</evidence>
<keyword evidence="2" id="KW-0328">Glycosyltransferase</keyword>
<dbReference type="CDD" id="cd03784">
    <property type="entry name" value="GT1_Gtf-like"/>
    <property type="match status" value="1"/>
</dbReference>
<dbReference type="Pfam" id="PF06722">
    <property type="entry name" value="EryCIII-like_C"/>
    <property type="match status" value="1"/>
</dbReference>
<name>A0A3M2M2W6_9ACTN</name>
<feature type="domain" description="Erythromycin biosynthesis protein CIII-like N-terminal" evidence="6">
    <location>
        <begin position="22"/>
        <end position="251"/>
    </location>
</feature>
<dbReference type="PANTHER" id="PTHR48050">
    <property type="entry name" value="STEROL 3-BETA-GLUCOSYLTRANSFERASE"/>
    <property type="match status" value="1"/>
</dbReference>
<evidence type="ECO:0000259" key="5">
    <source>
        <dbReference type="Pfam" id="PF06722"/>
    </source>
</evidence>
<dbReference type="OrthoDB" id="5488434at2"/>
<accession>A0A3M2M2W6</accession>
<sequence>MRVLFATISEKSHVYALTPVAWALSTAGHEVAVASNPSMVDTIQGTGLTAVSVGTDHQMHEMLTQSRASVQNDVADWTVTDPEKLTWEQVLFKYRAAVPFAFAVYNESMLDDLVAFARSWRPDLIIWDPLTYAGAIAARASGAAHARILSSVDQYSLMRDAFFVLQERQPPERREDPLGEWLTKLLGRYGCAFDEEITTGQWSIDYLPDSLQAPLNVRRVPVRYTPYNGPSRFPDWVLEPPARPRVCLTLGLSYSEVFGGDFLSVPDLLDAVAGLDVEVVTTLTAAQADELTTVPDNVRVVRFVPLHALLPTCSAVVHHGGFGTYATAYVNAVPQLVVHARQGDAPLKAQAIADAGAGLHIPAAELTADRLRGDLSRLLDDPSFREGAERLRKEVQATASPNGLVTTLESLTVDHRRPA</sequence>
<reference evidence="7 8" key="1">
    <citation type="submission" date="2018-10" db="EMBL/GenBank/DDBJ databases">
        <title>Isolation from soil.</title>
        <authorList>
            <person name="Hu J."/>
        </authorList>
    </citation>
    <scope>NUCLEOTIDE SEQUENCE [LARGE SCALE GENOMIC DNA]</scope>
    <source>
        <strain evidence="7 8">NEAU-Ht49</strain>
    </source>
</reference>
<dbReference type="Pfam" id="PF21036">
    <property type="entry name" value="EryCIII-like_N"/>
    <property type="match status" value="1"/>
</dbReference>
<dbReference type="Gene3D" id="3.40.50.2000">
    <property type="entry name" value="Glycogen Phosphorylase B"/>
    <property type="match status" value="2"/>
</dbReference>
<dbReference type="InterPro" id="IPR048284">
    <property type="entry name" value="EryCIII-like_N"/>
</dbReference>
<dbReference type="SUPFAM" id="SSF53756">
    <property type="entry name" value="UDP-Glycosyltransferase/glycogen phosphorylase"/>
    <property type="match status" value="1"/>
</dbReference>
<comment type="caution">
    <text evidence="7">The sequence shown here is derived from an EMBL/GenBank/DDBJ whole genome shotgun (WGS) entry which is preliminary data.</text>
</comment>
<feature type="domain" description="Erythromycin biosynthesis protein CIII-like C-terminal" evidence="5">
    <location>
        <begin position="268"/>
        <end position="411"/>
    </location>
</feature>
<organism evidence="7 8">
    <name type="scientific">Actinomadura harenae</name>
    <dbReference type="NCBI Taxonomy" id="2483351"/>
    <lineage>
        <taxon>Bacteria</taxon>
        <taxon>Bacillati</taxon>
        <taxon>Actinomycetota</taxon>
        <taxon>Actinomycetes</taxon>
        <taxon>Streptosporangiales</taxon>
        <taxon>Thermomonosporaceae</taxon>
        <taxon>Actinomadura</taxon>
    </lineage>
</organism>
<dbReference type="Proteomes" id="UP000282674">
    <property type="component" value="Unassembled WGS sequence"/>
</dbReference>
<protein>
    <submittedName>
        <fullName evidence="7">Activator-dependent family glycosyltransferase</fullName>
    </submittedName>
</protein>
<dbReference type="PANTHER" id="PTHR48050:SF13">
    <property type="entry name" value="STEROL 3-BETA-GLUCOSYLTRANSFERASE UGT80A2"/>
    <property type="match status" value="1"/>
</dbReference>
<evidence type="ECO:0000256" key="1">
    <source>
        <dbReference type="ARBA" id="ARBA00006962"/>
    </source>
</evidence>